<reference evidence="4 5" key="1">
    <citation type="journal article" date="2019" name="Sci. Rep.">
        <title>Nanopore sequencing improves the draft genome of the human pathogenic amoeba Naegleria fowleri.</title>
        <authorList>
            <person name="Liechti N."/>
            <person name="Schurch N."/>
            <person name="Bruggmann R."/>
            <person name="Wittwer M."/>
        </authorList>
    </citation>
    <scope>NUCLEOTIDE SEQUENCE [LARGE SCALE GENOMIC DNA]</scope>
    <source>
        <strain evidence="4 5">ATCC 30894</strain>
    </source>
</reference>
<dbReference type="VEuPathDB" id="AmoebaDB:NfTy_071980"/>
<dbReference type="OrthoDB" id="10262856at2759"/>
<dbReference type="GO" id="GO:0008013">
    <property type="term" value="F:beta-catenin binding"/>
    <property type="evidence" value="ECO:0007669"/>
    <property type="project" value="InterPro"/>
</dbReference>
<comment type="similarity">
    <text evidence="1">Belongs to the CTNNBIP1 family.</text>
</comment>
<evidence type="ECO:0000256" key="2">
    <source>
        <dbReference type="SAM" id="Coils"/>
    </source>
</evidence>
<protein>
    <recommendedName>
        <fullName evidence="3">Beta-catenin-interacting ICAT domain-containing protein</fullName>
    </recommendedName>
</protein>
<dbReference type="Pfam" id="PF06384">
    <property type="entry name" value="ICAT"/>
    <property type="match status" value="1"/>
</dbReference>
<proteinExistence type="inferred from homology"/>
<dbReference type="InterPro" id="IPR036911">
    <property type="entry name" value="ICAT_sf"/>
</dbReference>
<evidence type="ECO:0000313" key="4">
    <source>
        <dbReference type="EMBL" id="KAF0977360.1"/>
    </source>
</evidence>
<dbReference type="SUPFAM" id="SSF81730">
    <property type="entry name" value="beta-catenin-interacting protein ICAT"/>
    <property type="match status" value="1"/>
</dbReference>
<evidence type="ECO:0000259" key="3">
    <source>
        <dbReference type="Pfam" id="PF06384"/>
    </source>
</evidence>
<dbReference type="RefSeq" id="XP_044562073.1">
    <property type="nucleotide sequence ID" value="XM_044706647.1"/>
</dbReference>
<feature type="coiled-coil region" evidence="2">
    <location>
        <begin position="14"/>
        <end position="68"/>
    </location>
</feature>
<evidence type="ECO:0000256" key="1">
    <source>
        <dbReference type="ARBA" id="ARBA00006505"/>
    </source>
</evidence>
<dbReference type="Proteomes" id="UP000444721">
    <property type="component" value="Unassembled WGS sequence"/>
</dbReference>
<feature type="domain" description="Beta-catenin-interacting ICAT" evidence="3">
    <location>
        <begin position="119"/>
        <end position="167"/>
    </location>
</feature>
<sequence>MIPMTNNNPPELLKQQIQQQLSRLLKQLQDVENDKEMLDSEEEYLEIKKETLQQMKEFQNTLDQIGKNDELLRDDIKSFRMAVRAACVETFKTLEIIQMFAQQNTNQIKEKLSSLETSFRLHKISEQEYISQKTEILGVLQKLNSPLTNEQEQFLKKHMNSKLKEFIGSDEFEKNILSNIKN</sequence>
<gene>
    <name evidence="4" type="ORF">FDP41_003352</name>
</gene>
<accession>A0A6A5BUB8</accession>
<keyword evidence="2" id="KW-0175">Coiled coil</keyword>
<name>A0A6A5BUB8_NAEFO</name>
<dbReference type="InterPro" id="IPR009428">
    <property type="entry name" value="ICAT_dom"/>
</dbReference>
<dbReference type="GeneID" id="68110570"/>
<dbReference type="PANTHER" id="PTHR16505">
    <property type="entry name" value="PROTEIN LZIC"/>
    <property type="match status" value="1"/>
</dbReference>
<dbReference type="InterPro" id="IPR040065">
    <property type="entry name" value="LZIC"/>
</dbReference>
<evidence type="ECO:0000313" key="5">
    <source>
        <dbReference type="Proteomes" id="UP000444721"/>
    </source>
</evidence>
<keyword evidence="5" id="KW-1185">Reference proteome</keyword>
<dbReference type="PANTHER" id="PTHR16505:SF8">
    <property type="entry name" value="PROTEIN LZIC"/>
    <property type="match status" value="1"/>
</dbReference>
<dbReference type="VEuPathDB" id="AmoebaDB:NF0062410"/>
<organism evidence="4 5">
    <name type="scientific">Naegleria fowleri</name>
    <name type="common">Brain eating amoeba</name>
    <dbReference type="NCBI Taxonomy" id="5763"/>
    <lineage>
        <taxon>Eukaryota</taxon>
        <taxon>Discoba</taxon>
        <taxon>Heterolobosea</taxon>
        <taxon>Tetramitia</taxon>
        <taxon>Eutetramitia</taxon>
        <taxon>Vahlkampfiidae</taxon>
        <taxon>Naegleria</taxon>
    </lineage>
</organism>
<dbReference type="EMBL" id="VFQX01000034">
    <property type="protein sequence ID" value="KAF0977360.1"/>
    <property type="molecule type" value="Genomic_DNA"/>
</dbReference>
<dbReference type="AlphaFoldDB" id="A0A6A5BUB8"/>
<dbReference type="OMA" id="TKMMAGN"/>
<dbReference type="Gene3D" id="1.10.10.490">
    <property type="entry name" value="Beta-catenin-interacting ICAT"/>
    <property type="match status" value="1"/>
</dbReference>
<comment type="caution">
    <text evidence="4">The sequence shown here is derived from an EMBL/GenBank/DDBJ whole genome shotgun (WGS) entry which is preliminary data.</text>
</comment>
<dbReference type="VEuPathDB" id="AmoebaDB:FDP41_003352"/>